<dbReference type="InterPro" id="IPR050148">
    <property type="entry name" value="Terpene_synthase-like"/>
</dbReference>
<gene>
    <name evidence="5" type="ORF">RJ641_015351</name>
</gene>
<evidence type="ECO:0000313" key="5">
    <source>
        <dbReference type="EMBL" id="KAK6919447.1"/>
    </source>
</evidence>
<protein>
    <submittedName>
        <fullName evidence="5">Terpene synthase, N-terminal domain</fullName>
    </submittedName>
</protein>
<dbReference type="InterPro" id="IPR044814">
    <property type="entry name" value="Terpene_cyclase_plant_C1"/>
</dbReference>
<organism evidence="5 6">
    <name type="scientific">Dillenia turbinata</name>
    <dbReference type="NCBI Taxonomy" id="194707"/>
    <lineage>
        <taxon>Eukaryota</taxon>
        <taxon>Viridiplantae</taxon>
        <taxon>Streptophyta</taxon>
        <taxon>Embryophyta</taxon>
        <taxon>Tracheophyta</taxon>
        <taxon>Spermatophyta</taxon>
        <taxon>Magnoliopsida</taxon>
        <taxon>eudicotyledons</taxon>
        <taxon>Gunneridae</taxon>
        <taxon>Pentapetalae</taxon>
        <taxon>Dilleniales</taxon>
        <taxon>Dilleniaceae</taxon>
        <taxon>Dillenia</taxon>
    </lineage>
</organism>
<dbReference type="GO" id="GO:0000287">
    <property type="term" value="F:magnesium ion binding"/>
    <property type="evidence" value="ECO:0007669"/>
    <property type="project" value="InterPro"/>
</dbReference>
<dbReference type="InterPro" id="IPR005630">
    <property type="entry name" value="Terpene_synthase_metal-bd"/>
</dbReference>
<dbReference type="GO" id="GO:0010333">
    <property type="term" value="F:terpene synthase activity"/>
    <property type="evidence" value="ECO:0007669"/>
    <property type="project" value="InterPro"/>
</dbReference>
<dbReference type="Pfam" id="PF01397">
    <property type="entry name" value="Terpene_synth"/>
    <property type="match status" value="1"/>
</dbReference>
<dbReference type="Proteomes" id="UP001370490">
    <property type="component" value="Unassembled WGS sequence"/>
</dbReference>
<sequence>MASAQAINTSPMVACAFNYKAERTKTMSSIRACFVSESFTVSCRSSVRSSWRASLSWQMRHDTVPWRTLRSCMCTLTPLSPSLTKPHKDKDSVRKSLPISSAELEEAQLGYNNTTAIEELQGRIQRKLAKKDLEPMEGLMLIDTLQRLGIAYYFDEEIDSLLEKPADGCKIGNDLSQTALLFSYNIFGEFTKNGRFRESLSQDVWGVLSLYEASYMGGENEDILSQAMKFTKTHLTQALSNMAPKPAERMRGALELPRHHRMDRLEARTYIDEYGREINGSPEILQLAKLDFNRVQSLHQSELNEIIRWWKDLGLIDNLRFARDRPLECFLWSVGIFPEPQHSRCRIELTKTIAILLVIDDVFDSYGSLDELILFNDAIKRWDLSAMEKLPQYMKICYMALYNTTNDIGFRILKRHGLSVVSHLKRTINEQTIKMMEPYPKLFSCAGRILRLWDDLGTAKEEQERGDVASSMECHMRENNISSDSEAREHVRQLIQSLWRELNGELVTSTGLPLSTVKACFNVSRTSRVIYQHGDDDKASGVEDHVNSLLFRPITH</sequence>
<feature type="domain" description="Terpene synthase N-terminal" evidence="3">
    <location>
        <begin position="111"/>
        <end position="242"/>
    </location>
</feature>
<proteinExistence type="predicted"/>
<dbReference type="SUPFAM" id="SSF48239">
    <property type="entry name" value="Terpenoid cyclases/Protein prenyltransferases"/>
    <property type="match status" value="1"/>
</dbReference>
<name>A0AAN8UYW2_9MAGN</name>
<reference evidence="5 6" key="1">
    <citation type="submission" date="2023-12" db="EMBL/GenBank/DDBJ databases">
        <title>A high-quality genome assembly for Dillenia turbinata (Dilleniales).</title>
        <authorList>
            <person name="Chanderbali A."/>
        </authorList>
    </citation>
    <scope>NUCLEOTIDE SEQUENCE [LARGE SCALE GENOMIC DNA]</scope>
    <source>
        <strain evidence="5">LSX21</strain>
        <tissue evidence="5">Leaf</tissue>
    </source>
</reference>
<dbReference type="Pfam" id="PF03936">
    <property type="entry name" value="Terpene_synth_C"/>
    <property type="match status" value="1"/>
</dbReference>
<dbReference type="CDD" id="cd00684">
    <property type="entry name" value="Terpene_cyclase_plant_C1"/>
    <property type="match status" value="1"/>
</dbReference>
<dbReference type="InterPro" id="IPR008930">
    <property type="entry name" value="Terpenoid_cyclase/PrenylTrfase"/>
</dbReference>
<dbReference type="InterPro" id="IPR036965">
    <property type="entry name" value="Terpene_synth_N_sf"/>
</dbReference>
<dbReference type="InterPro" id="IPR001906">
    <property type="entry name" value="Terpene_synth_N"/>
</dbReference>
<comment type="caution">
    <text evidence="5">The sequence shown here is derived from an EMBL/GenBank/DDBJ whole genome shotgun (WGS) entry which is preliminary data.</text>
</comment>
<dbReference type="GO" id="GO:0016102">
    <property type="term" value="P:diterpenoid biosynthetic process"/>
    <property type="evidence" value="ECO:0007669"/>
    <property type="project" value="InterPro"/>
</dbReference>
<dbReference type="EMBL" id="JBAMMX010000021">
    <property type="protein sequence ID" value="KAK6919447.1"/>
    <property type="molecule type" value="Genomic_DNA"/>
</dbReference>
<accession>A0AAN8UYW2</accession>
<feature type="domain" description="Terpene synthase metal-binding" evidence="4">
    <location>
        <begin position="311"/>
        <end position="429"/>
    </location>
</feature>
<keyword evidence="6" id="KW-1185">Reference proteome</keyword>
<dbReference type="SUPFAM" id="SSF48576">
    <property type="entry name" value="Terpenoid synthases"/>
    <property type="match status" value="1"/>
</dbReference>
<evidence type="ECO:0000259" key="3">
    <source>
        <dbReference type="Pfam" id="PF01397"/>
    </source>
</evidence>
<dbReference type="Gene3D" id="1.10.600.10">
    <property type="entry name" value="Farnesyl Diphosphate Synthase"/>
    <property type="match status" value="2"/>
</dbReference>
<dbReference type="PANTHER" id="PTHR31225">
    <property type="entry name" value="OS04G0344100 PROTEIN-RELATED"/>
    <property type="match status" value="1"/>
</dbReference>
<dbReference type="Gene3D" id="1.50.10.130">
    <property type="entry name" value="Terpene synthase, N-terminal domain"/>
    <property type="match status" value="1"/>
</dbReference>
<evidence type="ECO:0000256" key="2">
    <source>
        <dbReference type="ARBA" id="ARBA00022842"/>
    </source>
</evidence>
<evidence type="ECO:0000256" key="1">
    <source>
        <dbReference type="ARBA" id="ARBA00022723"/>
    </source>
</evidence>
<dbReference type="Pfam" id="PF19086">
    <property type="entry name" value="Terpene_syn_C_2"/>
    <property type="match status" value="1"/>
</dbReference>
<evidence type="ECO:0000259" key="4">
    <source>
        <dbReference type="Pfam" id="PF03936"/>
    </source>
</evidence>
<keyword evidence="1" id="KW-0479">Metal-binding</keyword>
<dbReference type="InterPro" id="IPR008949">
    <property type="entry name" value="Isoprenoid_synthase_dom_sf"/>
</dbReference>
<dbReference type="AlphaFoldDB" id="A0AAN8UYW2"/>
<dbReference type="PANTHER" id="PTHR31225:SF137">
    <property type="entry name" value="TERPENE SYNTHASE 11-RELATED"/>
    <property type="match status" value="1"/>
</dbReference>
<keyword evidence="2" id="KW-0460">Magnesium</keyword>
<evidence type="ECO:0000313" key="6">
    <source>
        <dbReference type="Proteomes" id="UP001370490"/>
    </source>
</evidence>